<keyword evidence="4" id="KW-1185">Reference proteome</keyword>
<dbReference type="SUPFAM" id="SSF52540">
    <property type="entry name" value="P-loop containing nucleoside triphosphate hydrolases"/>
    <property type="match status" value="1"/>
</dbReference>
<reference evidence="3 4" key="1">
    <citation type="submission" date="2019-06" db="EMBL/GenBank/DDBJ databases">
        <title>Sequencing the genomes of 1000 actinobacteria strains.</title>
        <authorList>
            <person name="Klenk H.-P."/>
        </authorList>
    </citation>
    <scope>NUCLEOTIDE SEQUENCE [LARGE SCALE GENOMIC DNA]</scope>
    <source>
        <strain evidence="3 4">DSM 4813</strain>
    </source>
</reference>
<evidence type="ECO:0000259" key="1">
    <source>
        <dbReference type="Pfam" id="PF13173"/>
    </source>
</evidence>
<dbReference type="Proteomes" id="UP000315389">
    <property type="component" value="Unassembled WGS sequence"/>
</dbReference>
<proteinExistence type="predicted"/>
<feature type="domain" description="DUF4143" evidence="2">
    <location>
        <begin position="193"/>
        <end position="367"/>
    </location>
</feature>
<protein>
    <recommendedName>
        <fullName evidence="5">AAA+ ATPase domain-containing protein</fullName>
    </recommendedName>
</protein>
<evidence type="ECO:0000259" key="2">
    <source>
        <dbReference type="Pfam" id="PF13635"/>
    </source>
</evidence>
<evidence type="ECO:0000313" key="4">
    <source>
        <dbReference type="Proteomes" id="UP000315389"/>
    </source>
</evidence>
<dbReference type="EMBL" id="VFOS01000002">
    <property type="protein sequence ID" value="TQL62022.1"/>
    <property type="molecule type" value="Genomic_DNA"/>
</dbReference>
<evidence type="ECO:0000313" key="3">
    <source>
        <dbReference type="EMBL" id="TQL62022.1"/>
    </source>
</evidence>
<dbReference type="Pfam" id="PF13635">
    <property type="entry name" value="DUF4143"/>
    <property type="match status" value="1"/>
</dbReference>
<name>A0A542ZNV1_RARFA</name>
<evidence type="ECO:0008006" key="5">
    <source>
        <dbReference type="Google" id="ProtNLM"/>
    </source>
</evidence>
<sequence>MRRTIDTELDELFPHVAAIAIDGPKGVGKSTTAEQRAREQVRLDTRAVQQVIAADPERILDRPRPLLIDEWQRVPAVWDVVRRAVDSNPTGGQFLLAGSATPRSDAPAHSGAGRIGRLRMRPMTLVERGSAIPTVSLAGLLQGGSPNLAGNSSADLADYVEEVVSSGLPAIRPLTPRARRFQIESYIRNAVDRDLEELGVTVRKPDTLLAWLRSYAAATATTARYSQILDAATPGQDDKPARSTAIAYRDALASMWLLDPVPAWTPTHSPFTRLGANPKHHLADPALAAHLLGLTPERLLDGVGRPVAGTGSMLGNLFESLVTLCVRVSAQAAEATVGHLRTKNGDHEIDLVVVREDDSVVAIEVKLANTVDDTDTRHLHWLRQHLGSRLLDAIIVNTGPAAYRRPDGIGVVPLSLLGP</sequence>
<dbReference type="Pfam" id="PF13173">
    <property type="entry name" value="AAA_14"/>
    <property type="match status" value="1"/>
</dbReference>
<feature type="domain" description="AAA" evidence="1">
    <location>
        <begin position="18"/>
        <end position="127"/>
    </location>
</feature>
<dbReference type="PANTHER" id="PTHR43566">
    <property type="entry name" value="CONSERVED PROTEIN"/>
    <property type="match status" value="1"/>
</dbReference>
<dbReference type="InterPro" id="IPR041682">
    <property type="entry name" value="AAA_14"/>
</dbReference>
<accession>A0A542ZNV1</accession>
<dbReference type="InterPro" id="IPR025420">
    <property type="entry name" value="DUF4143"/>
</dbReference>
<comment type="caution">
    <text evidence="3">The sequence shown here is derived from an EMBL/GenBank/DDBJ whole genome shotgun (WGS) entry which is preliminary data.</text>
</comment>
<dbReference type="PANTHER" id="PTHR43566:SF2">
    <property type="entry name" value="DUF4143 DOMAIN-CONTAINING PROTEIN"/>
    <property type="match status" value="1"/>
</dbReference>
<dbReference type="AlphaFoldDB" id="A0A542ZNV1"/>
<organism evidence="3 4">
    <name type="scientific">Rarobacter faecitabidus</name>
    <dbReference type="NCBI Taxonomy" id="13243"/>
    <lineage>
        <taxon>Bacteria</taxon>
        <taxon>Bacillati</taxon>
        <taxon>Actinomycetota</taxon>
        <taxon>Actinomycetes</taxon>
        <taxon>Micrococcales</taxon>
        <taxon>Rarobacteraceae</taxon>
        <taxon>Rarobacter</taxon>
    </lineage>
</organism>
<dbReference type="InterPro" id="IPR027417">
    <property type="entry name" value="P-loop_NTPase"/>
</dbReference>
<gene>
    <name evidence="3" type="ORF">FB461_1654</name>
</gene>